<sequence>MFLDRSSVAAHPLSTFRGPVTLHPPQQMSMKEQYSSVTPKFGRQAEMRHASPQAYHNVVMQPSSWGAHAPLPLTSSYHTPQESGEDSHSPPFSSRAPEDVVLPMENTETLGTLQYLDNSGATNGTTVEPTISATIHKNFFMGEKFYTCYRRNYMACNCSFSLAPYLPGVQLYFTPIGSSTPIQLGGFAMCISAIVSASQHQEVTILQHTPKRDKGPISEPQKHHVGPKTRPNGGSPPHLGGYNDGVQSHSRPISKRQPQTMESAGLDSNATSW</sequence>
<protein>
    <submittedName>
        <fullName evidence="1">Uncharacterized protein</fullName>
    </submittedName>
</protein>
<organism evidence="1 2">
    <name type="scientific">Zarea fungicola</name>
    <dbReference type="NCBI Taxonomy" id="93591"/>
    <lineage>
        <taxon>Eukaryota</taxon>
        <taxon>Fungi</taxon>
        <taxon>Dikarya</taxon>
        <taxon>Ascomycota</taxon>
        <taxon>Pezizomycotina</taxon>
        <taxon>Sordariomycetes</taxon>
        <taxon>Hypocreomycetidae</taxon>
        <taxon>Hypocreales</taxon>
        <taxon>Cordycipitaceae</taxon>
        <taxon>Zarea</taxon>
    </lineage>
</organism>
<evidence type="ECO:0000313" key="2">
    <source>
        <dbReference type="Proteomes" id="UP001143910"/>
    </source>
</evidence>
<reference evidence="1" key="1">
    <citation type="submission" date="2022-08" db="EMBL/GenBank/DDBJ databases">
        <title>Genome Sequence of Lecanicillium fungicola.</title>
        <authorList>
            <person name="Buettner E."/>
        </authorList>
    </citation>
    <scope>NUCLEOTIDE SEQUENCE</scope>
    <source>
        <strain evidence="1">Babe33</strain>
    </source>
</reference>
<gene>
    <name evidence="1" type="ORF">NQ176_g7968</name>
</gene>
<proteinExistence type="predicted"/>
<name>A0ACC1MV55_9HYPO</name>
<dbReference type="EMBL" id="JANJQO010001450">
    <property type="protein sequence ID" value="KAJ2970887.1"/>
    <property type="molecule type" value="Genomic_DNA"/>
</dbReference>
<accession>A0ACC1MV55</accession>
<dbReference type="Proteomes" id="UP001143910">
    <property type="component" value="Unassembled WGS sequence"/>
</dbReference>
<evidence type="ECO:0000313" key="1">
    <source>
        <dbReference type="EMBL" id="KAJ2970887.1"/>
    </source>
</evidence>
<keyword evidence="2" id="KW-1185">Reference proteome</keyword>
<comment type="caution">
    <text evidence="1">The sequence shown here is derived from an EMBL/GenBank/DDBJ whole genome shotgun (WGS) entry which is preliminary data.</text>
</comment>